<feature type="compositionally biased region" description="Low complexity" evidence="5">
    <location>
        <begin position="732"/>
        <end position="751"/>
    </location>
</feature>
<dbReference type="InterPro" id="IPR009050">
    <property type="entry name" value="Globin-like_sf"/>
</dbReference>
<dbReference type="InterPro" id="IPR000971">
    <property type="entry name" value="Globin"/>
</dbReference>
<dbReference type="InterPro" id="IPR000164">
    <property type="entry name" value="Histone_H3/CENP-A"/>
</dbReference>
<dbReference type="SUPFAM" id="SSF53098">
    <property type="entry name" value="Ribonuclease H-like"/>
    <property type="match status" value="1"/>
</dbReference>
<dbReference type="SMART" id="SM00428">
    <property type="entry name" value="H3"/>
    <property type="match status" value="1"/>
</dbReference>
<comment type="similarity">
    <text evidence="2">Belongs to the histone H3 family.</text>
</comment>
<evidence type="ECO:0000256" key="1">
    <source>
        <dbReference type="ARBA" id="ARBA00004123"/>
    </source>
</evidence>
<dbReference type="Gene3D" id="1.10.490.10">
    <property type="entry name" value="Globins"/>
    <property type="match status" value="1"/>
</dbReference>
<evidence type="ECO:0000313" key="7">
    <source>
        <dbReference type="EMBL" id="CAI3973629.1"/>
    </source>
</evidence>
<reference evidence="8" key="2">
    <citation type="submission" date="2024-04" db="EMBL/GenBank/DDBJ databases">
        <authorList>
            <person name="Chen Y."/>
            <person name="Shah S."/>
            <person name="Dougan E. K."/>
            <person name="Thang M."/>
            <person name="Chan C."/>
        </authorList>
    </citation>
    <scope>NUCLEOTIDE SEQUENCE [LARGE SCALE GENOMIC DNA]</scope>
</reference>
<dbReference type="Pfam" id="PF00042">
    <property type="entry name" value="Globin"/>
    <property type="match status" value="1"/>
</dbReference>
<keyword evidence="4" id="KW-0539">Nucleus</keyword>
<evidence type="ECO:0000313" key="9">
    <source>
        <dbReference type="EMBL" id="CAL4760941.1"/>
    </source>
</evidence>
<evidence type="ECO:0000259" key="6">
    <source>
        <dbReference type="PROSITE" id="PS01033"/>
    </source>
</evidence>
<evidence type="ECO:0000256" key="2">
    <source>
        <dbReference type="ARBA" id="ARBA00010343"/>
    </source>
</evidence>
<dbReference type="InterPro" id="IPR009072">
    <property type="entry name" value="Histone-fold"/>
</dbReference>
<evidence type="ECO:0000256" key="3">
    <source>
        <dbReference type="ARBA" id="ARBA00023125"/>
    </source>
</evidence>
<dbReference type="GO" id="GO:0003677">
    <property type="term" value="F:DNA binding"/>
    <property type="evidence" value="ECO:0007669"/>
    <property type="project" value="UniProtKB-KW"/>
</dbReference>
<dbReference type="GO" id="GO:0030527">
    <property type="term" value="F:structural constituent of chromatin"/>
    <property type="evidence" value="ECO:0007669"/>
    <property type="project" value="InterPro"/>
</dbReference>
<protein>
    <submittedName>
        <fullName evidence="9">Neuroglobin (Nitrite reductase)</fullName>
    </submittedName>
</protein>
<keyword evidence="3" id="KW-0238">DNA-binding</keyword>
<comment type="subcellular location">
    <subcellularLocation>
        <location evidence="1">Nucleus</location>
    </subcellularLocation>
</comment>
<dbReference type="PANTHER" id="PTHR46880">
    <property type="entry name" value="RAS-ASSOCIATING DOMAIN-CONTAINING PROTEIN"/>
    <property type="match status" value="1"/>
</dbReference>
<dbReference type="SUPFAM" id="SSF46458">
    <property type="entry name" value="Globin-like"/>
    <property type="match status" value="1"/>
</dbReference>
<dbReference type="InterPro" id="IPR012337">
    <property type="entry name" value="RNaseH-like_sf"/>
</dbReference>
<dbReference type="GO" id="GO:0005634">
    <property type="term" value="C:nucleus"/>
    <property type="evidence" value="ECO:0007669"/>
    <property type="project" value="UniProtKB-SubCell"/>
</dbReference>
<evidence type="ECO:0000256" key="5">
    <source>
        <dbReference type="SAM" id="MobiDB-lite"/>
    </source>
</evidence>
<dbReference type="Gene3D" id="1.10.20.10">
    <property type="entry name" value="Histone, subunit A"/>
    <property type="match status" value="1"/>
</dbReference>
<dbReference type="EMBL" id="CAMXCT010000088">
    <property type="protein sequence ID" value="CAI3973629.1"/>
    <property type="molecule type" value="Genomic_DNA"/>
</dbReference>
<dbReference type="GO" id="GO:0046982">
    <property type="term" value="F:protein heterodimerization activity"/>
    <property type="evidence" value="ECO:0007669"/>
    <property type="project" value="InterPro"/>
</dbReference>
<sequence length="1312" mass="146306">MGFLPGHMLKIKKRLKEHLEKKSSPALAEQGWMDPGTARVVYTPSTTSLAVPSGAQGFAAPPSEIIEVVSQSWPKVEGKVLEIAESLYKNLFSLAPDARKLFPLSVRNRYRDWASGLDEVEDDFEASSALPMIWSKVIHAVFSSISGLRNPSKLVLDLNALGMRHAGYNVKEEFFAFVGQALIMALRTHVEGLTCDVEHAWLTIYEFIAEATRAGFRSVQTQLKTQVRQDTLRPAPTLLRSRRSQAGLAESDLSARKMAFDRLDRHRVPSKNEGAQGAPKVSPKAVVQTQKALCLLVIPLLLPVRLPVSPELLLRLTHPLYRAAVDRSLTFDSVLAEYKKCYLADRDEAALFSCGVEIFPTSVIGECPRVTERMVLVQALLPQEAMCVRAAERIAQEPSFWDTAATEGVLSKEAFVEAVGALQIHDCDSVSVWSLSMGEAPSADRQKFDEHFSTYECITETKLFATREADSPILCNIIVGVAVTLLGPPETIGHRLLGHVATCEHTGFVTLALSGTLLFQRSFAFLEPLPADLSVQATEEEVRGEDKIIDDAVGVTERDEEMEDAPSSTNKPKARKASGCPRLAQARIQRVQKDIERLQGTTDLWIPRSSFVRAVKESLDSVQQVKVAKGEEATAYRISTEALKVLQECAEHHVTSEFSKLRLLASHRKAVTIDVRDHKMLNLLRGWSPAWLHSLLLKVRVFRHVEVSTHHKESVARAKKAEAPGTPPARTPGSPSCPRSSARSSTASSPGEDLDRPTDTARRFENLLAGAYATIYHEKSSADFRLLTDYATLCGGSLPVGHTSEQIFTECRDIICKELLAHFVSQVRQSPYFAVAIDEKDRFLIIVLSYFLKGQRVTIPAAYRDLQGFEARDLFSLLTSVLESWGLDKQYLVGLTADGASVMGTRVALGNRGQNVAKLLCEWAGHPLLITHCAPHRLQLCVVASWTDPYLKDLEKRIKALIKNVSEHPGATIDLVFWSDLVEEDVLPSLSSSTARWLSFYQPVKKLLKCYLGVLCHLMYCFNFHSSHEQKKTITWLFQGLATWEAHLTLAGIADILEICMSYKNQLERASSFTGVHGIQEALRAELDAFCRINSVSARAMAGDDVLPGGGKEVERMCERYRREGHQKLHLLYTAAGNLVDEWVTLEDIESNQAMKNIFKRLQEFATICSDKVMERFAARSDVWKNAHIFHQKYEYNQNSFQNALWEIGSDLNIEQEELIKEMRSAFAIRDVVLAREKVDSAESVLQGVQERADLPEAERLISSFLLSPSQAATCEWGFSTVVRLKERLHDCSPLVLEQYLQVGILESLCKK</sequence>
<feature type="compositionally biased region" description="Basic and acidic residues" evidence="5">
    <location>
        <begin position="713"/>
        <end position="722"/>
    </location>
</feature>
<dbReference type="GO" id="GO:0020037">
    <property type="term" value="F:heme binding"/>
    <property type="evidence" value="ECO:0007669"/>
    <property type="project" value="InterPro"/>
</dbReference>
<proteinExistence type="inferred from homology"/>
<evidence type="ECO:0000313" key="10">
    <source>
        <dbReference type="Proteomes" id="UP001152797"/>
    </source>
</evidence>
<organism evidence="7">
    <name type="scientific">Cladocopium goreaui</name>
    <dbReference type="NCBI Taxonomy" id="2562237"/>
    <lineage>
        <taxon>Eukaryota</taxon>
        <taxon>Sar</taxon>
        <taxon>Alveolata</taxon>
        <taxon>Dinophyceae</taxon>
        <taxon>Suessiales</taxon>
        <taxon>Symbiodiniaceae</taxon>
        <taxon>Cladocopium</taxon>
    </lineage>
</organism>
<reference evidence="7" key="1">
    <citation type="submission" date="2022-10" db="EMBL/GenBank/DDBJ databases">
        <authorList>
            <person name="Chen Y."/>
            <person name="Dougan E. K."/>
            <person name="Chan C."/>
            <person name="Rhodes N."/>
            <person name="Thang M."/>
        </authorList>
    </citation>
    <scope>NUCLEOTIDE SEQUENCE</scope>
</reference>
<dbReference type="PANTHER" id="PTHR46880:SF5">
    <property type="entry name" value="DUF4371 DOMAIN-CONTAINING PROTEIN"/>
    <property type="match status" value="1"/>
</dbReference>
<dbReference type="EMBL" id="CAMXCT030000088">
    <property type="protein sequence ID" value="CAL4760941.1"/>
    <property type="molecule type" value="Genomic_DNA"/>
</dbReference>
<dbReference type="Proteomes" id="UP001152797">
    <property type="component" value="Unassembled WGS sequence"/>
</dbReference>
<dbReference type="EMBL" id="CAMXCT020000088">
    <property type="protein sequence ID" value="CAL1127004.1"/>
    <property type="molecule type" value="Genomic_DNA"/>
</dbReference>
<feature type="region of interest" description="Disordered" evidence="5">
    <location>
        <begin position="556"/>
        <end position="579"/>
    </location>
</feature>
<dbReference type="GO" id="GO:0000786">
    <property type="term" value="C:nucleosome"/>
    <property type="evidence" value="ECO:0007669"/>
    <property type="project" value="InterPro"/>
</dbReference>
<dbReference type="OrthoDB" id="5976642at2759"/>
<evidence type="ECO:0000256" key="4">
    <source>
        <dbReference type="ARBA" id="ARBA00023242"/>
    </source>
</evidence>
<dbReference type="PROSITE" id="PS01033">
    <property type="entry name" value="GLOBIN"/>
    <property type="match status" value="1"/>
</dbReference>
<keyword evidence="10" id="KW-1185">Reference proteome</keyword>
<name>A0A9P1BHL8_9DINO</name>
<evidence type="ECO:0000313" key="8">
    <source>
        <dbReference type="EMBL" id="CAL1127004.1"/>
    </source>
</evidence>
<dbReference type="SUPFAM" id="SSF47113">
    <property type="entry name" value="Histone-fold"/>
    <property type="match status" value="1"/>
</dbReference>
<feature type="domain" description="Globin" evidence="6">
    <location>
        <begin position="59"/>
        <end position="217"/>
    </location>
</feature>
<comment type="caution">
    <text evidence="7">The sequence shown here is derived from an EMBL/GenBank/DDBJ whole genome shotgun (WGS) entry which is preliminary data.</text>
</comment>
<dbReference type="InterPro" id="IPR012292">
    <property type="entry name" value="Globin/Proto"/>
</dbReference>
<feature type="region of interest" description="Disordered" evidence="5">
    <location>
        <begin position="713"/>
        <end position="758"/>
    </location>
</feature>
<accession>A0A9P1BHL8</accession>
<dbReference type="GO" id="GO:0019825">
    <property type="term" value="F:oxygen binding"/>
    <property type="evidence" value="ECO:0007669"/>
    <property type="project" value="InterPro"/>
</dbReference>
<gene>
    <name evidence="7" type="ORF">C1SCF055_LOCUS2116</name>
</gene>